<dbReference type="NCBIfam" id="TIGR00252">
    <property type="entry name" value="YraN family protein"/>
    <property type="match status" value="1"/>
</dbReference>
<dbReference type="InterPro" id="IPR011856">
    <property type="entry name" value="tRNA_endonuc-like_dom_sf"/>
</dbReference>
<dbReference type="AlphaFoldDB" id="A0A3B0QWA9"/>
<dbReference type="InterPro" id="IPR003509">
    <property type="entry name" value="UPF0102_YraN-like"/>
</dbReference>
<reference evidence="1" key="1">
    <citation type="submission" date="2018-06" db="EMBL/GenBank/DDBJ databases">
        <authorList>
            <person name="Zhirakovskaya E."/>
        </authorList>
    </citation>
    <scope>NUCLEOTIDE SEQUENCE</scope>
</reference>
<dbReference type="EMBL" id="UOEA01000067">
    <property type="protein sequence ID" value="VAV84419.1"/>
    <property type="molecule type" value="Genomic_DNA"/>
</dbReference>
<dbReference type="NCBIfam" id="NF009150">
    <property type="entry name" value="PRK12497.1-3"/>
    <property type="match status" value="1"/>
</dbReference>
<protein>
    <submittedName>
        <fullName evidence="1">Uncharacterized protein</fullName>
    </submittedName>
</protein>
<name>A0A3B0QWA9_9ZZZZ</name>
<evidence type="ECO:0000313" key="1">
    <source>
        <dbReference type="EMBL" id="VAV84419.1"/>
    </source>
</evidence>
<dbReference type="PANTHER" id="PTHR34039:SF1">
    <property type="entry name" value="UPF0102 PROTEIN YRAN"/>
    <property type="match status" value="1"/>
</dbReference>
<dbReference type="NCBIfam" id="NF009154">
    <property type="entry name" value="PRK12497.3-3"/>
    <property type="match status" value="1"/>
</dbReference>
<dbReference type="PANTHER" id="PTHR34039">
    <property type="entry name" value="UPF0102 PROTEIN YRAN"/>
    <property type="match status" value="1"/>
</dbReference>
<dbReference type="SUPFAM" id="SSF52980">
    <property type="entry name" value="Restriction endonuclease-like"/>
    <property type="match status" value="1"/>
</dbReference>
<dbReference type="Pfam" id="PF02021">
    <property type="entry name" value="UPF0102"/>
    <property type="match status" value="1"/>
</dbReference>
<proteinExistence type="inferred from homology"/>
<accession>A0A3B0QWA9</accession>
<dbReference type="CDD" id="cd20736">
    <property type="entry name" value="PoNe_Nuclease"/>
    <property type="match status" value="1"/>
</dbReference>
<organism evidence="1">
    <name type="scientific">hydrothermal vent metagenome</name>
    <dbReference type="NCBI Taxonomy" id="652676"/>
    <lineage>
        <taxon>unclassified sequences</taxon>
        <taxon>metagenomes</taxon>
        <taxon>ecological metagenomes</taxon>
    </lineage>
</organism>
<dbReference type="HAMAP" id="MF_00048">
    <property type="entry name" value="UPF0102"/>
    <property type="match status" value="1"/>
</dbReference>
<dbReference type="InterPro" id="IPR011335">
    <property type="entry name" value="Restrct_endonuc-II-like"/>
</dbReference>
<dbReference type="GO" id="GO:0003676">
    <property type="term" value="F:nucleic acid binding"/>
    <property type="evidence" value="ECO:0007669"/>
    <property type="project" value="InterPro"/>
</dbReference>
<sequence length="149" mass="16410">MLKKFFKKEGLQPVQAAGSKNKKAEVGRLGEQTAEKYLKKKGYRIQERNFSGRFGEVDIIAFKGEALVFIEVKTRSGSGYAAPKEAVDARKVGRIIKAAYEYMQRKGLPEDTSVRFDVIGITTGAEAGAGSVENEEMIIEHIEAAFDAC</sequence>
<dbReference type="Gene3D" id="3.40.1350.10">
    <property type="match status" value="1"/>
</dbReference>
<gene>
    <name evidence="1" type="ORF">MNBD_DELTA01-1060</name>
</gene>